<reference evidence="2 3" key="1">
    <citation type="submission" date="2024-01" db="EMBL/GenBank/DDBJ databases">
        <title>Comparative genomics of Cryptococcus and Kwoniella reveals pathogenesis evolution and contrasting modes of karyotype evolution via chromosome fusion or intercentromeric recombination.</title>
        <authorList>
            <person name="Coelho M.A."/>
            <person name="David-Palma M."/>
            <person name="Shea T."/>
            <person name="Bowers K."/>
            <person name="McGinley-Smith S."/>
            <person name="Mohammad A.W."/>
            <person name="Gnirke A."/>
            <person name="Yurkov A.M."/>
            <person name="Nowrousian M."/>
            <person name="Sun S."/>
            <person name="Cuomo C.A."/>
            <person name="Heitman J."/>
        </authorList>
    </citation>
    <scope>NUCLEOTIDE SEQUENCE [LARGE SCALE GENOMIC DNA]</scope>
    <source>
        <strain evidence="2">CBS 11374</strain>
    </source>
</reference>
<name>A0ABZ1D6D9_9TREE</name>
<dbReference type="Proteomes" id="UP001329825">
    <property type="component" value="Chromosome 9"/>
</dbReference>
<evidence type="ECO:0000256" key="1">
    <source>
        <dbReference type="SAM" id="MobiDB-lite"/>
    </source>
</evidence>
<sequence>MSKFLQRLSKTPSSTSATSTSSNSITEPYFLRNTRTIPSAPHYSLSVVSDLLYTLGYKKDVTKQKQEWLENAIYGITQEVLTKTHDKHSKSRNKSGHSIYDSQFIRTIKVTTDDFDKLKERKSHDYELNHFDAVQRYIAEVEKDFAEVEPVSMVREEHTMSTVYAPISIARSEGVNHTL</sequence>
<accession>A0ABZ1D6D9</accession>
<organism evidence="2 3">
    <name type="scientific">Kwoniella shivajii</name>
    <dbReference type="NCBI Taxonomy" id="564305"/>
    <lineage>
        <taxon>Eukaryota</taxon>
        <taxon>Fungi</taxon>
        <taxon>Dikarya</taxon>
        <taxon>Basidiomycota</taxon>
        <taxon>Agaricomycotina</taxon>
        <taxon>Tremellomycetes</taxon>
        <taxon>Tremellales</taxon>
        <taxon>Cryptococcaceae</taxon>
        <taxon>Kwoniella</taxon>
    </lineage>
</organism>
<evidence type="ECO:0000313" key="2">
    <source>
        <dbReference type="EMBL" id="WRT69608.1"/>
    </source>
</evidence>
<gene>
    <name evidence="2" type="ORF">IL334_006597</name>
</gene>
<proteinExistence type="predicted"/>
<keyword evidence="3" id="KW-1185">Reference proteome</keyword>
<feature type="region of interest" description="Disordered" evidence="1">
    <location>
        <begin position="1"/>
        <end position="24"/>
    </location>
</feature>
<dbReference type="EMBL" id="CP141889">
    <property type="protein sequence ID" value="WRT69608.1"/>
    <property type="molecule type" value="Genomic_DNA"/>
</dbReference>
<protein>
    <submittedName>
        <fullName evidence="2">Uncharacterized protein</fullName>
    </submittedName>
</protein>
<evidence type="ECO:0000313" key="3">
    <source>
        <dbReference type="Proteomes" id="UP001329825"/>
    </source>
</evidence>
<dbReference type="GeneID" id="87958727"/>
<dbReference type="RefSeq" id="XP_062794347.1">
    <property type="nucleotide sequence ID" value="XM_062938296.1"/>
</dbReference>
<feature type="compositionally biased region" description="Low complexity" evidence="1">
    <location>
        <begin position="9"/>
        <end position="24"/>
    </location>
</feature>